<dbReference type="Pfam" id="PF13412">
    <property type="entry name" value="HTH_24"/>
    <property type="match status" value="1"/>
</dbReference>
<proteinExistence type="predicted"/>
<dbReference type="AlphaFoldDB" id="A0A9Y1BS67"/>
<name>A0A9Y1BS67_9ARCH</name>
<organism evidence="1">
    <name type="scientific">Candidatus Heimdallarchaeum endolithica</name>
    <dbReference type="NCBI Taxonomy" id="2876572"/>
    <lineage>
        <taxon>Archaea</taxon>
        <taxon>Promethearchaeati</taxon>
        <taxon>Candidatus Heimdallarchaeota</taxon>
        <taxon>Candidatus Heimdallarchaeia (ex Rinke et al. 2021) (nom. nud.)</taxon>
        <taxon>Candidatus Heimdallarchaeales</taxon>
        <taxon>Candidatus Heimdallarchaeaceae</taxon>
        <taxon>Candidatus Heimdallarchaeum</taxon>
    </lineage>
</organism>
<reference evidence="1" key="1">
    <citation type="journal article" date="2022" name="Nat. Microbiol.">
        <title>Unique mobile elements and scalable gene flow at the prokaryote-eukaryote boundary revealed by circularized Asgard archaea genomes.</title>
        <authorList>
            <person name="Wu F."/>
            <person name="Speth D.R."/>
            <person name="Philosof A."/>
            <person name="Cremiere A."/>
            <person name="Narayanan A."/>
            <person name="Barco R.A."/>
            <person name="Connon S.A."/>
            <person name="Amend J.P."/>
            <person name="Antoshechkin I.A."/>
            <person name="Orphan V.J."/>
        </authorList>
    </citation>
    <scope>NUCLEOTIDE SEQUENCE</scope>
    <source>
        <strain evidence="1">PR6</strain>
    </source>
</reference>
<dbReference type="InterPro" id="IPR036390">
    <property type="entry name" value="WH_DNA-bd_sf"/>
</dbReference>
<gene>
    <name evidence="1" type="ORF">K9W46_02985</name>
</gene>
<evidence type="ECO:0000313" key="1">
    <source>
        <dbReference type="EMBL" id="UJG44154.1"/>
    </source>
</evidence>
<dbReference type="EMBL" id="CP084167">
    <property type="protein sequence ID" value="UJG44154.1"/>
    <property type="molecule type" value="Genomic_DNA"/>
</dbReference>
<dbReference type="SUPFAM" id="SSF46785">
    <property type="entry name" value="Winged helix' DNA-binding domain"/>
    <property type="match status" value="1"/>
</dbReference>
<protein>
    <submittedName>
        <fullName evidence="1">Uncharacterized protein</fullName>
    </submittedName>
</protein>
<dbReference type="Proteomes" id="UP001200513">
    <property type="component" value="Chromosome"/>
</dbReference>
<sequence length="256" mass="30228">MDDKKNINEKEEKYEKMWVDDPNKFAIITALSWYGSLNLKKLSSLIGKPETTTLRYLKQLLDENMIEVDAEKTASSWGKFYKLDEYIASLYRKNIEDYVKEESDFDKKLKKYSELSEKEIELEVLEKLLKSEGDKSFSQSFKQYLLFIHNIETSITNELIDIEQKTKEILKKKGMDYLKEHFNYPRSETSLIVRTIKLSKFSHAIKLAETVRDFYRKITDLQKEFLKEMDEEGVPEEERSIQFISTFLGGLSIAEE</sequence>
<accession>A0A9Y1BS67</accession>